<accession>A0ABP1R1I1</accession>
<comment type="subcellular location">
    <subcellularLocation>
        <location evidence="2">Chromosome</location>
    </subcellularLocation>
    <subcellularLocation>
        <location evidence="1">Nucleus</location>
    </subcellularLocation>
</comment>
<keyword evidence="7 11" id="KW-0694">RNA-binding</keyword>
<evidence type="ECO:0000313" key="13">
    <source>
        <dbReference type="EMBL" id="CAL8117050.1"/>
    </source>
</evidence>
<dbReference type="Pfam" id="PF00076">
    <property type="entry name" value="RRM_1"/>
    <property type="match status" value="1"/>
</dbReference>
<keyword evidence="5" id="KW-0158">Chromosome</keyword>
<dbReference type="InterPro" id="IPR000504">
    <property type="entry name" value="RRM_dom"/>
</dbReference>
<keyword evidence="14" id="KW-1185">Reference proteome</keyword>
<dbReference type="InterPro" id="IPR012677">
    <property type="entry name" value="Nucleotide-bd_a/b_plait_sf"/>
</dbReference>
<evidence type="ECO:0000256" key="11">
    <source>
        <dbReference type="PROSITE-ProRule" id="PRU00176"/>
    </source>
</evidence>
<keyword evidence="9" id="KW-0804">Transcription</keyword>
<reference evidence="13 14" key="1">
    <citation type="submission" date="2024-08" db="EMBL/GenBank/DDBJ databases">
        <authorList>
            <person name="Cucini C."/>
            <person name="Frati F."/>
        </authorList>
    </citation>
    <scope>NUCLEOTIDE SEQUENCE [LARGE SCALE GENOMIC DNA]</scope>
</reference>
<comment type="caution">
    <text evidence="13">The sequence shown here is derived from an EMBL/GenBank/DDBJ whole genome shotgun (WGS) entry which is preliminary data.</text>
</comment>
<dbReference type="SMART" id="SM00360">
    <property type="entry name" value="RRM"/>
    <property type="match status" value="1"/>
</dbReference>
<dbReference type="EMBL" id="CAXLJM020000053">
    <property type="protein sequence ID" value="CAL8117050.1"/>
    <property type="molecule type" value="Genomic_DNA"/>
</dbReference>
<proteinExistence type="inferred from homology"/>
<dbReference type="InterPro" id="IPR035979">
    <property type="entry name" value="RBD_domain_sf"/>
</dbReference>
<keyword evidence="6" id="KW-0678">Repressor</keyword>
<evidence type="ECO:0000256" key="2">
    <source>
        <dbReference type="ARBA" id="ARBA00004286"/>
    </source>
</evidence>
<evidence type="ECO:0000313" key="14">
    <source>
        <dbReference type="Proteomes" id="UP001642540"/>
    </source>
</evidence>
<dbReference type="PANTHER" id="PTHR17250">
    <property type="entry name" value="NEGATIVE ELONGATION FACTOR E"/>
    <property type="match status" value="1"/>
</dbReference>
<evidence type="ECO:0000259" key="12">
    <source>
        <dbReference type="PROSITE" id="PS50102"/>
    </source>
</evidence>
<evidence type="ECO:0000256" key="9">
    <source>
        <dbReference type="ARBA" id="ARBA00023163"/>
    </source>
</evidence>
<dbReference type="PROSITE" id="PS50102">
    <property type="entry name" value="RRM"/>
    <property type="match status" value="1"/>
</dbReference>
<protein>
    <recommendedName>
        <fullName evidence="4">Negative elongation factor E</fullName>
    </recommendedName>
</protein>
<evidence type="ECO:0000256" key="3">
    <source>
        <dbReference type="ARBA" id="ARBA00006120"/>
    </source>
</evidence>
<name>A0ABP1R1I1_9HEXA</name>
<organism evidence="13 14">
    <name type="scientific">Orchesella dallaii</name>
    <dbReference type="NCBI Taxonomy" id="48710"/>
    <lineage>
        <taxon>Eukaryota</taxon>
        <taxon>Metazoa</taxon>
        <taxon>Ecdysozoa</taxon>
        <taxon>Arthropoda</taxon>
        <taxon>Hexapoda</taxon>
        <taxon>Collembola</taxon>
        <taxon>Entomobryomorpha</taxon>
        <taxon>Entomobryoidea</taxon>
        <taxon>Orchesellidae</taxon>
        <taxon>Orchesellinae</taxon>
        <taxon>Orchesella</taxon>
    </lineage>
</organism>
<keyword evidence="10" id="KW-0539">Nucleus</keyword>
<sequence length="276" mass="30459">MSYSLYFPEQPTEEELMLHEKYAILRIKKRQVLEHEEAAKKLAEPPKLSKVSPVDAKERAKKLVLAGKVSLPPKPMQEKATFKRPSLVKKIPLSSKITGAKTVGGGTVPVAGGGTTSTFPIPKVFTFPQEQPLALPQLETSFLNVPKRGPTIYITAKDHALSEAMLKTVFGNFGVIDEIKLTHPHVAFVTFRNVENAERAITEMNGAVHNGIEYGVEFAWRQCQSRFSLGVGHSQNAVATDFSPSSSDKGIGNTNWDKQRELVVYEDDDDGELILT</sequence>
<dbReference type="Proteomes" id="UP001642540">
    <property type="component" value="Unassembled WGS sequence"/>
</dbReference>
<dbReference type="PANTHER" id="PTHR17250:SF0">
    <property type="entry name" value="NEGATIVE ELONGATION FACTOR E"/>
    <property type="match status" value="1"/>
</dbReference>
<comment type="similarity">
    <text evidence="3">Belongs to the RRM NELF-E family.</text>
</comment>
<evidence type="ECO:0000256" key="8">
    <source>
        <dbReference type="ARBA" id="ARBA00023015"/>
    </source>
</evidence>
<evidence type="ECO:0000256" key="7">
    <source>
        <dbReference type="ARBA" id="ARBA00022884"/>
    </source>
</evidence>
<feature type="domain" description="RRM" evidence="12">
    <location>
        <begin position="150"/>
        <end position="221"/>
    </location>
</feature>
<gene>
    <name evidence="13" type="ORF">ODALV1_LOCUS17510</name>
</gene>
<evidence type="ECO:0000256" key="4">
    <source>
        <dbReference type="ARBA" id="ARBA00014464"/>
    </source>
</evidence>
<evidence type="ECO:0000256" key="1">
    <source>
        <dbReference type="ARBA" id="ARBA00004123"/>
    </source>
</evidence>
<keyword evidence="8" id="KW-0805">Transcription regulation</keyword>
<evidence type="ECO:0000256" key="5">
    <source>
        <dbReference type="ARBA" id="ARBA00022454"/>
    </source>
</evidence>
<evidence type="ECO:0000256" key="10">
    <source>
        <dbReference type="ARBA" id="ARBA00023242"/>
    </source>
</evidence>
<dbReference type="SUPFAM" id="SSF54928">
    <property type="entry name" value="RNA-binding domain, RBD"/>
    <property type="match status" value="1"/>
</dbReference>
<dbReference type="Gene3D" id="3.30.70.330">
    <property type="match status" value="1"/>
</dbReference>
<dbReference type="InterPro" id="IPR033102">
    <property type="entry name" value="NELFE"/>
</dbReference>
<evidence type="ECO:0000256" key="6">
    <source>
        <dbReference type="ARBA" id="ARBA00022491"/>
    </source>
</evidence>